<keyword evidence="2" id="KW-0732">Signal</keyword>
<organism evidence="3 4">
    <name type="scientific">Ferrimonas marina</name>
    <dbReference type="NCBI Taxonomy" id="299255"/>
    <lineage>
        <taxon>Bacteria</taxon>
        <taxon>Pseudomonadati</taxon>
        <taxon>Pseudomonadota</taxon>
        <taxon>Gammaproteobacteria</taxon>
        <taxon>Alteromonadales</taxon>
        <taxon>Ferrimonadaceae</taxon>
        <taxon>Ferrimonas</taxon>
    </lineage>
</organism>
<feature type="signal peptide" evidence="2">
    <location>
        <begin position="1"/>
        <end position="21"/>
    </location>
</feature>
<feature type="chain" id="PRO_5009914537" description="Lipoprotein" evidence="2">
    <location>
        <begin position="22"/>
        <end position="138"/>
    </location>
</feature>
<dbReference type="EMBL" id="FQXG01000004">
    <property type="protein sequence ID" value="SHH80010.1"/>
    <property type="molecule type" value="Genomic_DNA"/>
</dbReference>
<dbReference type="PROSITE" id="PS51257">
    <property type="entry name" value="PROKAR_LIPOPROTEIN"/>
    <property type="match status" value="1"/>
</dbReference>
<evidence type="ECO:0000256" key="2">
    <source>
        <dbReference type="SAM" id="SignalP"/>
    </source>
</evidence>
<evidence type="ECO:0008006" key="5">
    <source>
        <dbReference type="Google" id="ProtNLM"/>
    </source>
</evidence>
<sequence>MIKPALLVAASLLLTACVSTYDDVRPGRDGIHQITVYDRDQQESMRNALNQSRAYCRSLQQSMFVISEETRYQGTLPQAEFERQKALANAASQAGDRLQTQSSSQGANDVGRLLSGVAGSLDDSLQEPYEAKLQFECQ</sequence>
<evidence type="ECO:0000313" key="4">
    <source>
        <dbReference type="Proteomes" id="UP000184268"/>
    </source>
</evidence>
<dbReference type="RefSeq" id="WP_067664235.1">
    <property type="nucleotide sequence ID" value="NZ_FQXG01000004.1"/>
</dbReference>
<dbReference type="Proteomes" id="UP000184268">
    <property type="component" value="Unassembled WGS sequence"/>
</dbReference>
<feature type="region of interest" description="Disordered" evidence="1">
    <location>
        <begin position="88"/>
        <end position="109"/>
    </location>
</feature>
<reference evidence="3 4" key="1">
    <citation type="submission" date="2016-11" db="EMBL/GenBank/DDBJ databases">
        <authorList>
            <person name="Jaros S."/>
            <person name="Januszkiewicz K."/>
            <person name="Wedrychowicz H."/>
        </authorList>
    </citation>
    <scope>NUCLEOTIDE SEQUENCE [LARGE SCALE GENOMIC DNA]</scope>
    <source>
        <strain evidence="3 4">DSM 16917</strain>
    </source>
</reference>
<gene>
    <name evidence="3" type="ORF">SAMN02745129_3053</name>
</gene>
<name>A0A1M5VXV8_9GAMM</name>
<dbReference type="AlphaFoldDB" id="A0A1M5VXV8"/>
<proteinExistence type="predicted"/>
<feature type="compositionally biased region" description="Polar residues" evidence="1">
    <location>
        <begin position="98"/>
        <end position="107"/>
    </location>
</feature>
<protein>
    <recommendedName>
        <fullName evidence="5">Lipoprotein</fullName>
    </recommendedName>
</protein>
<evidence type="ECO:0000313" key="3">
    <source>
        <dbReference type="EMBL" id="SHH80010.1"/>
    </source>
</evidence>
<accession>A0A1M5VXV8</accession>
<evidence type="ECO:0000256" key="1">
    <source>
        <dbReference type="SAM" id="MobiDB-lite"/>
    </source>
</evidence>
<keyword evidence="4" id="KW-1185">Reference proteome</keyword>